<dbReference type="GO" id="GO:0005634">
    <property type="term" value="C:nucleus"/>
    <property type="evidence" value="ECO:0007669"/>
    <property type="project" value="TreeGrafter"/>
</dbReference>
<gene>
    <name evidence="3" type="primary">YPD1</name>
    <name evidence="3" type="ORF">GGI25_001189</name>
</gene>
<feature type="domain" description="HPt" evidence="2">
    <location>
        <begin position="37"/>
        <end position="135"/>
    </location>
</feature>
<dbReference type="OrthoDB" id="1673781at2759"/>
<dbReference type="SMART" id="SM00073">
    <property type="entry name" value="HPT"/>
    <property type="match status" value="1"/>
</dbReference>
<dbReference type="SUPFAM" id="SSF47226">
    <property type="entry name" value="Histidine-containing phosphotransfer domain, HPT domain"/>
    <property type="match status" value="1"/>
</dbReference>
<proteinExistence type="predicted"/>
<dbReference type="Gene3D" id="1.20.120.160">
    <property type="entry name" value="HPT domain"/>
    <property type="match status" value="1"/>
</dbReference>
<dbReference type="EMBL" id="JANBTW010000009">
    <property type="protein sequence ID" value="KAJ2679738.1"/>
    <property type="molecule type" value="Genomic_DNA"/>
</dbReference>
<dbReference type="GO" id="GO:0043424">
    <property type="term" value="F:protein histidine kinase binding"/>
    <property type="evidence" value="ECO:0007669"/>
    <property type="project" value="InterPro"/>
</dbReference>
<evidence type="ECO:0000313" key="3">
    <source>
        <dbReference type="EMBL" id="KAJ2679738.1"/>
    </source>
</evidence>
<dbReference type="Pfam" id="PF01627">
    <property type="entry name" value="Hpt"/>
    <property type="match status" value="1"/>
</dbReference>
<sequence>MSAKNNTDQEDELLDNDILELDVFNQLLSMDDENDEEYEFSQDIVFDYFEQAKSTFADMDKALQVKDLTKLSALGHFLKGSSATIGVKKVQEACKHIQYLGKLQGMNGEGSVEKDEALRLIEQEIKTGKEEFKRAEEFLRFFYEPDAADGDGDGDAD</sequence>
<name>A0A9W8GAV5_9FUNG</name>
<dbReference type="Proteomes" id="UP001151518">
    <property type="component" value="Unassembled WGS sequence"/>
</dbReference>
<evidence type="ECO:0000259" key="2">
    <source>
        <dbReference type="PROSITE" id="PS50894"/>
    </source>
</evidence>
<dbReference type="GO" id="GO:0000160">
    <property type="term" value="P:phosphorelay signal transduction system"/>
    <property type="evidence" value="ECO:0007669"/>
    <property type="project" value="InterPro"/>
</dbReference>
<dbReference type="GO" id="GO:0009927">
    <property type="term" value="F:histidine phosphotransfer kinase activity"/>
    <property type="evidence" value="ECO:0007669"/>
    <property type="project" value="InterPro"/>
</dbReference>
<dbReference type="InterPro" id="IPR008207">
    <property type="entry name" value="Sig_transdc_His_kin_Hpt_dom"/>
</dbReference>
<dbReference type="InterPro" id="IPR045871">
    <property type="entry name" value="AHP1-5/YPD1"/>
</dbReference>
<keyword evidence="1" id="KW-0597">Phosphoprotein</keyword>
<dbReference type="GO" id="GO:0005737">
    <property type="term" value="C:cytoplasm"/>
    <property type="evidence" value="ECO:0007669"/>
    <property type="project" value="TreeGrafter"/>
</dbReference>
<dbReference type="InterPro" id="IPR036641">
    <property type="entry name" value="HPT_dom_sf"/>
</dbReference>
<dbReference type="PROSITE" id="PS50894">
    <property type="entry name" value="HPT"/>
    <property type="match status" value="1"/>
</dbReference>
<dbReference type="PANTHER" id="PTHR28242:SF52">
    <property type="entry name" value="PHOSPHORELAY INTERMEDIATE PROTEIN YPD1"/>
    <property type="match status" value="1"/>
</dbReference>
<organism evidence="3 4">
    <name type="scientific">Coemansia spiralis</name>
    <dbReference type="NCBI Taxonomy" id="417178"/>
    <lineage>
        <taxon>Eukaryota</taxon>
        <taxon>Fungi</taxon>
        <taxon>Fungi incertae sedis</taxon>
        <taxon>Zoopagomycota</taxon>
        <taxon>Kickxellomycotina</taxon>
        <taxon>Kickxellomycetes</taxon>
        <taxon>Kickxellales</taxon>
        <taxon>Kickxellaceae</taxon>
        <taxon>Coemansia</taxon>
    </lineage>
</organism>
<evidence type="ECO:0000313" key="4">
    <source>
        <dbReference type="Proteomes" id="UP001151518"/>
    </source>
</evidence>
<dbReference type="PANTHER" id="PTHR28242">
    <property type="entry name" value="PHOSPHORELAY INTERMEDIATE PROTEIN YPD1"/>
    <property type="match status" value="1"/>
</dbReference>
<dbReference type="AlphaFoldDB" id="A0A9W8GAV5"/>
<protein>
    <submittedName>
        <fullName evidence="3">Phosphorelay intermediate protein</fullName>
    </submittedName>
</protein>
<reference evidence="3" key="1">
    <citation type="submission" date="2022-07" db="EMBL/GenBank/DDBJ databases">
        <title>Phylogenomic reconstructions and comparative analyses of Kickxellomycotina fungi.</title>
        <authorList>
            <person name="Reynolds N.K."/>
            <person name="Stajich J.E."/>
            <person name="Barry K."/>
            <person name="Grigoriev I.V."/>
            <person name="Crous P."/>
            <person name="Smith M.E."/>
        </authorList>
    </citation>
    <scope>NUCLEOTIDE SEQUENCE</scope>
    <source>
        <strain evidence="3">NRRL 3115</strain>
    </source>
</reference>
<comment type="caution">
    <text evidence="3">The sequence shown here is derived from an EMBL/GenBank/DDBJ whole genome shotgun (WGS) entry which is preliminary data.</text>
</comment>
<evidence type="ECO:0000256" key="1">
    <source>
        <dbReference type="PROSITE-ProRule" id="PRU00110"/>
    </source>
</evidence>
<accession>A0A9W8GAV5</accession>
<feature type="modified residue" description="Phosphohistidine" evidence="1">
    <location>
        <position position="76"/>
    </location>
</feature>
<dbReference type="CDD" id="cd00088">
    <property type="entry name" value="HPT"/>
    <property type="match status" value="1"/>
</dbReference>